<reference evidence="2 3" key="1">
    <citation type="submission" date="2018-08" db="EMBL/GenBank/DDBJ databases">
        <title>Sequencing the genomes of 1000 actinobacteria strains.</title>
        <authorList>
            <person name="Klenk H.-P."/>
        </authorList>
    </citation>
    <scope>NUCLEOTIDE SEQUENCE [LARGE SCALE GENOMIC DNA]</scope>
    <source>
        <strain evidence="2 3">DSM 44099</strain>
    </source>
</reference>
<dbReference type="InterPro" id="IPR002938">
    <property type="entry name" value="FAD-bd"/>
</dbReference>
<dbReference type="OrthoDB" id="417034at2"/>
<dbReference type="GO" id="GO:0071949">
    <property type="term" value="F:FAD binding"/>
    <property type="evidence" value="ECO:0007669"/>
    <property type="project" value="InterPro"/>
</dbReference>
<dbReference type="PANTHER" id="PTHR42685:SF22">
    <property type="entry name" value="CONDITIONED MEDIUM FACTOR RECEPTOR 1"/>
    <property type="match status" value="1"/>
</dbReference>
<dbReference type="RefSeq" id="WP_116067243.1">
    <property type="nucleotide sequence ID" value="NZ_BONB01000006.1"/>
</dbReference>
<keyword evidence="3" id="KW-1185">Reference proteome</keyword>
<sequence length="371" mass="39264">MTAWDVAIVGGGPAGLSAAYEAARAGARTLVVEKAVHPRYKTCGGGLIGTSIGQVDSRIDIPAADHTATMVVTLDGRREFVRTTHDGPVLAMVRRSEFDDRLRAAAADAGAEVRQGVGVRGIDQDSDGVRLRLADGSEVRAATVVGADGSSGVTARHVGVEYSQVDLGLEVELPASAALRPQWRGKVLLDWGPIPGSYGWVFPKGDTLTVGVIAARGSGDQTRGYLRSFVSRLGLDGIEPVEDSGHLTRVRAPESPLRRGRVIVAGDAAGLLEPWTREGISYATRSGAIAGRHAGTGDLDGYPAAIEAALGAEMRAGRRLMATFTKRPWAFHAVLASPPGWRMFRRWCRGETTFDALIEKLPVKVALALLS</sequence>
<dbReference type="NCBIfam" id="TIGR02032">
    <property type="entry name" value="GG-red-SF"/>
    <property type="match status" value="1"/>
</dbReference>
<dbReference type="Proteomes" id="UP000256913">
    <property type="component" value="Unassembled WGS sequence"/>
</dbReference>
<dbReference type="InterPro" id="IPR036188">
    <property type="entry name" value="FAD/NAD-bd_sf"/>
</dbReference>
<dbReference type="PANTHER" id="PTHR42685">
    <property type="entry name" value="GERANYLGERANYL DIPHOSPHATE REDUCTASE"/>
    <property type="match status" value="1"/>
</dbReference>
<protein>
    <submittedName>
        <fullName evidence="2">Geranylgeranyl reductase family protein</fullName>
    </submittedName>
</protein>
<name>A0A3D9ZGM3_9ACTN</name>
<comment type="caution">
    <text evidence="2">The sequence shown here is derived from an EMBL/GenBank/DDBJ whole genome shotgun (WGS) entry which is preliminary data.</text>
</comment>
<organism evidence="2 3">
    <name type="scientific">Asanoa ferruginea</name>
    <dbReference type="NCBI Taxonomy" id="53367"/>
    <lineage>
        <taxon>Bacteria</taxon>
        <taxon>Bacillati</taxon>
        <taxon>Actinomycetota</taxon>
        <taxon>Actinomycetes</taxon>
        <taxon>Micromonosporales</taxon>
        <taxon>Micromonosporaceae</taxon>
        <taxon>Asanoa</taxon>
    </lineage>
</organism>
<dbReference type="InterPro" id="IPR011777">
    <property type="entry name" value="Geranylgeranyl_Rdtase_fam"/>
</dbReference>
<dbReference type="GO" id="GO:0016628">
    <property type="term" value="F:oxidoreductase activity, acting on the CH-CH group of donors, NAD or NADP as acceptor"/>
    <property type="evidence" value="ECO:0007669"/>
    <property type="project" value="InterPro"/>
</dbReference>
<dbReference type="EMBL" id="QUMQ01000001">
    <property type="protein sequence ID" value="REF95592.1"/>
    <property type="molecule type" value="Genomic_DNA"/>
</dbReference>
<evidence type="ECO:0000259" key="1">
    <source>
        <dbReference type="Pfam" id="PF01494"/>
    </source>
</evidence>
<evidence type="ECO:0000313" key="2">
    <source>
        <dbReference type="EMBL" id="REF95592.1"/>
    </source>
</evidence>
<dbReference type="InterPro" id="IPR050407">
    <property type="entry name" value="Geranylgeranyl_reductase"/>
</dbReference>
<dbReference type="Pfam" id="PF01494">
    <property type="entry name" value="FAD_binding_3"/>
    <property type="match status" value="1"/>
</dbReference>
<proteinExistence type="predicted"/>
<feature type="domain" description="FAD-binding" evidence="1">
    <location>
        <begin position="5"/>
        <end position="163"/>
    </location>
</feature>
<dbReference type="SUPFAM" id="SSF51905">
    <property type="entry name" value="FAD/NAD(P)-binding domain"/>
    <property type="match status" value="1"/>
</dbReference>
<dbReference type="AlphaFoldDB" id="A0A3D9ZGM3"/>
<accession>A0A3D9ZGM3</accession>
<dbReference type="Gene3D" id="3.50.50.60">
    <property type="entry name" value="FAD/NAD(P)-binding domain"/>
    <property type="match status" value="1"/>
</dbReference>
<evidence type="ECO:0000313" key="3">
    <source>
        <dbReference type="Proteomes" id="UP000256913"/>
    </source>
</evidence>
<gene>
    <name evidence="2" type="ORF">DFJ67_1551</name>
</gene>
<dbReference type="PRINTS" id="PR00420">
    <property type="entry name" value="RNGMNOXGNASE"/>
</dbReference>